<feature type="compositionally biased region" description="Basic and acidic residues" evidence="1">
    <location>
        <begin position="227"/>
        <end position="246"/>
    </location>
</feature>
<sequence>MAANRFSRLPLSIALRPSRSIAGPSTERIAYHSRQFQTSSPSKGAWDGPLSQAKLNRYLVVAEDFPNPGALARRLEVRDAHMADVRKGAEVGRVELGGGLLSKDFRDVSESDSPVYSLCGSAFVVQAESLDEVRQRVLQDEYVLARAWDPSSLKIYPFLPAFFQPQAEQSSVKEQMDVIDRRTPRGISQSRAKLIRRNEVFIKDPRTSGAALNKADRATIQGSLSELRRVGGERAGPRKATLDNLRKYSVPPMYSESA</sequence>
<dbReference type="InterPro" id="IPR051807">
    <property type="entry name" value="Sec-metab_biosynth-assoc"/>
</dbReference>
<dbReference type="Proteomes" id="UP000245771">
    <property type="component" value="Unassembled WGS sequence"/>
</dbReference>
<dbReference type="EMBL" id="KZ819607">
    <property type="protein sequence ID" value="PWN31786.1"/>
    <property type="molecule type" value="Genomic_DNA"/>
</dbReference>
<name>A0A316V2K8_9BASI</name>
<accession>A0A316V2K8</accession>
<evidence type="ECO:0000256" key="1">
    <source>
        <dbReference type="SAM" id="MobiDB-lite"/>
    </source>
</evidence>
<dbReference type="InParanoid" id="A0A316V2K8"/>
<dbReference type="PANTHER" id="PTHR33606:SF3">
    <property type="entry name" value="PROTEIN YCII"/>
    <property type="match status" value="1"/>
</dbReference>
<dbReference type="RefSeq" id="XP_025352088.1">
    <property type="nucleotide sequence ID" value="XM_025499715.1"/>
</dbReference>
<dbReference type="InterPro" id="IPR011008">
    <property type="entry name" value="Dimeric_a/b-barrel"/>
</dbReference>
<dbReference type="AlphaFoldDB" id="A0A316V2K8"/>
<reference evidence="2 3" key="1">
    <citation type="journal article" date="2018" name="Mol. Biol. Evol.">
        <title>Broad Genomic Sampling Reveals a Smut Pathogenic Ancestry of the Fungal Clade Ustilaginomycotina.</title>
        <authorList>
            <person name="Kijpornyongpan T."/>
            <person name="Mondo S.J."/>
            <person name="Barry K."/>
            <person name="Sandor L."/>
            <person name="Lee J."/>
            <person name="Lipzen A."/>
            <person name="Pangilinan J."/>
            <person name="LaButti K."/>
            <person name="Hainaut M."/>
            <person name="Henrissat B."/>
            <person name="Grigoriev I.V."/>
            <person name="Spatafora J.W."/>
            <person name="Aime M.C."/>
        </authorList>
    </citation>
    <scope>NUCLEOTIDE SEQUENCE [LARGE SCALE GENOMIC DNA]</scope>
    <source>
        <strain evidence="2 3">MCA 3882</strain>
    </source>
</reference>
<feature type="region of interest" description="Disordered" evidence="1">
    <location>
        <begin position="227"/>
        <end position="258"/>
    </location>
</feature>
<evidence type="ECO:0008006" key="4">
    <source>
        <dbReference type="Google" id="ProtNLM"/>
    </source>
</evidence>
<keyword evidence="3" id="KW-1185">Reference proteome</keyword>
<dbReference type="PANTHER" id="PTHR33606">
    <property type="entry name" value="PROTEIN YCII"/>
    <property type="match status" value="1"/>
</dbReference>
<organism evidence="2 3">
    <name type="scientific">Meira miltonrushii</name>
    <dbReference type="NCBI Taxonomy" id="1280837"/>
    <lineage>
        <taxon>Eukaryota</taxon>
        <taxon>Fungi</taxon>
        <taxon>Dikarya</taxon>
        <taxon>Basidiomycota</taxon>
        <taxon>Ustilaginomycotina</taxon>
        <taxon>Exobasidiomycetes</taxon>
        <taxon>Exobasidiales</taxon>
        <taxon>Brachybasidiaceae</taxon>
        <taxon>Meira</taxon>
    </lineage>
</organism>
<gene>
    <name evidence="2" type="ORF">FA14DRAFT_162667</name>
</gene>
<dbReference type="SUPFAM" id="SSF54909">
    <property type="entry name" value="Dimeric alpha+beta barrel"/>
    <property type="match status" value="1"/>
</dbReference>
<protein>
    <recommendedName>
        <fullName evidence="4">YCII-related domain-containing protein</fullName>
    </recommendedName>
</protein>
<dbReference type="GeneID" id="37021496"/>
<evidence type="ECO:0000313" key="3">
    <source>
        <dbReference type="Proteomes" id="UP000245771"/>
    </source>
</evidence>
<dbReference type="OrthoDB" id="5519740at2759"/>
<dbReference type="Gene3D" id="3.30.70.1060">
    <property type="entry name" value="Dimeric alpha+beta barrel"/>
    <property type="match status" value="1"/>
</dbReference>
<evidence type="ECO:0000313" key="2">
    <source>
        <dbReference type="EMBL" id="PWN31786.1"/>
    </source>
</evidence>
<proteinExistence type="predicted"/>